<protein>
    <submittedName>
        <fullName evidence="1">WSSV008</fullName>
    </submittedName>
</protein>
<accession>A0A2I6SBE9</accession>
<dbReference type="Proteomes" id="UP000267352">
    <property type="component" value="Segment"/>
</dbReference>
<proteinExistence type="predicted"/>
<reference evidence="1" key="1">
    <citation type="submission" date="2017-12" db="EMBL/GenBank/DDBJ databases">
        <authorList>
            <person name="Katneni V.K."/>
            <person name="Shekhar M.S."/>
            <person name="Otta S.K."/>
            <person name="Karthic K."/>
            <person name="Jangam A.K."/>
            <person name="Gopikrishna G."/>
            <person name="Vijayan K.K."/>
        </authorList>
    </citation>
    <scope>NUCLEOTIDE SEQUENCE [LARGE SCALE GENOMIC DNA]</scope>
    <source>
        <strain evidence="1">IN_AP4RU</strain>
    </source>
</reference>
<reference evidence="1" key="2">
    <citation type="journal article" date="2018" name="Genome Announc.">
        <title>First Report of a Complete Genome Sequence of White spot syndrome virus from India.</title>
        <authorList>
            <person name="Vinaya Kumar K."/>
            <person name="Shekhar M.S."/>
            <person name="Otta S.K."/>
            <person name="Karthic K."/>
            <person name="Ashok Kumar J."/>
            <person name="Gopikrishna G."/>
            <person name="Vijayan K.K."/>
        </authorList>
    </citation>
    <scope>NUCLEOTIDE SEQUENCE</scope>
    <source>
        <strain evidence="1">IN_AP4RU</strain>
    </source>
</reference>
<sequence>MSSSEGGLLVEPMSDYTRTPELQKRTLTLRVSGTCVSGD</sequence>
<organism evidence="1">
    <name type="scientific">White spot syndrome virus</name>
    <dbReference type="NCBI Taxonomy" id="342409"/>
    <lineage>
        <taxon>Viruses</taxon>
        <taxon>Viruses incertae sedis</taxon>
        <taxon>Naldaviricetes</taxon>
        <taxon>Nimaviridae</taxon>
        <taxon>Whispovirus</taxon>
    </lineage>
</organism>
<name>A0A2I6SBE9_9VIRU</name>
<evidence type="ECO:0000313" key="1">
    <source>
        <dbReference type="EMBL" id="AUO14884.1"/>
    </source>
</evidence>
<dbReference type="EMBL" id="MG702567">
    <property type="protein sequence ID" value="AUO14884.1"/>
    <property type="molecule type" value="Genomic_DNA"/>
</dbReference>